<proteinExistence type="predicted"/>
<feature type="chain" id="PRO_5011790535" description="Lipoprotein" evidence="2">
    <location>
        <begin position="21"/>
        <end position="166"/>
    </location>
</feature>
<evidence type="ECO:0008006" key="5">
    <source>
        <dbReference type="Google" id="ProtNLM"/>
    </source>
</evidence>
<feature type="signal peptide" evidence="2">
    <location>
        <begin position="1"/>
        <end position="20"/>
    </location>
</feature>
<keyword evidence="2" id="KW-0732">Signal</keyword>
<protein>
    <recommendedName>
        <fullName evidence="5">Lipoprotein</fullName>
    </recommendedName>
</protein>
<dbReference type="AlphaFoldDB" id="A0A1I3KWP8"/>
<sequence>MKAKILALAVIVFMAGSTLIGCGQASKQDAKSVKEDAKVLGNDLKKGAVDTSKEIKMTVNENWKKFENRSQSAITATDAQIKTLRTKMESAGKAEKEKLTIALNQLEQKNEALKNKLAERGKEFKDGVISFNETTMANEQEFEREFTHDMDEIGAALKDLFKDNVD</sequence>
<keyword evidence="1" id="KW-0175">Coiled coil</keyword>
<name>A0A1I3KWP8_9FLAO</name>
<evidence type="ECO:0000313" key="3">
    <source>
        <dbReference type="EMBL" id="SFI76844.1"/>
    </source>
</evidence>
<keyword evidence="4" id="KW-1185">Reference proteome</keyword>
<dbReference type="Proteomes" id="UP000199559">
    <property type="component" value="Unassembled WGS sequence"/>
</dbReference>
<reference evidence="4" key="1">
    <citation type="submission" date="2016-10" db="EMBL/GenBank/DDBJ databases">
        <authorList>
            <person name="Varghese N."/>
            <person name="Submissions S."/>
        </authorList>
    </citation>
    <scope>NUCLEOTIDE SEQUENCE [LARGE SCALE GENOMIC DNA]</scope>
    <source>
        <strain evidence="4">DSM 28881</strain>
    </source>
</reference>
<evidence type="ECO:0000256" key="1">
    <source>
        <dbReference type="SAM" id="Coils"/>
    </source>
</evidence>
<dbReference type="STRING" id="1144750.SAMN05443431_102144"/>
<dbReference type="RefSeq" id="WP_090837637.1">
    <property type="nucleotide sequence ID" value="NZ_FORM01000002.1"/>
</dbReference>
<evidence type="ECO:0000313" key="4">
    <source>
        <dbReference type="Proteomes" id="UP000199559"/>
    </source>
</evidence>
<dbReference type="EMBL" id="FORM01000002">
    <property type="protein sequence ID" value="SFI76844.1"/>
    <property type="molecule type" value="Genomic_DNA"/>
</dbReference>
<dbReference type="PROSITE" id="PS51257">
    <property type="entry name" value="PROKAR_LIPOPROTEIN"/>
    <property type="match status" value="1"/>
</dbReference>
<organism evidence="3 4">
    <name type="scientific">Olleya namhaensis</name>
    <dbReference type="NCBI Taxonomy" id="1144750"/>
    <lineage>
        <taxon>Bacteria</taxon>
        <taxon>Pseudomonadati</taxon>
        <taxon>Bacteroidota</taxon>
        <taxon>Flavobacteriia</taxon>
        <taxon>Flavobacteriales</taxon>
        <taxon>Flavobacteriaceae</taxon>
    </lineage>
</organism>
<accession>A0A1I3KWP8</accession>
<evidence type="ECO:0000256" key="2">
    <source>
        <dbReference type="SAM" id="SignalP"/>
    </source>
</evidence>
<gene>
    <name evidence="3" type="ORF">SAMN05443431_102144</name>
</gene>
<feature type="coiled-coil region" evidence="1">
    <location>
        <begin position="96"/>
        <end position="123"/>
    </location>
</feature>